<dbReference type="Pfam" id="PF04149">
    <property type="entry name" value="DUF397"/>
    <property type="match status" value="1"/>
</dbReference>
<dbReference type="RefSeq" id="WP_311618291.1">
    <property type="nucleotide sequence ID" value="NZ_JAVREV010000007.1"/>
</dbReference>
<protein>
    <submittedName>
        <fullName evidence="2">DUF397 domain-containing protein</fullName>
    </submittedName>
</protein>
<organism evidence="2 3">
    <name type="scientific">Streptomyces johnsoniae</name>
    <dbReference type="NCBI Taxonomy" id="3075532"/>
    <lineage>
        <taxon>Bacteria</taxon>
        <taxon>Bacillati</taxon>
        <taxon>Actinomycetota</taxon>
        <taxon>Actinomycetes</taxon>
        <taxon>Kitasatosporales</taxon>
        <taxon>Streptomycetaceae</taxon>
        <taxon>Streptomyces</taxon>
    </lineage>
</organism>
<proteinExistence type="predicted"/>
<reference evidence="3" key="1">
    <citation type="submission" date="2023-07" db="EMBL/GenBank/DDBJ databases">
        <title>30 novel species of actinomycetes from the DSMZ collection.</title>
        <authorList>
            <person name="Nouioui I."/>
        </authorList>
    </citation>
    <scope>NUCLEOTIDE SEQUENCE [LARGE SCALE GENOMIC DNA]</scope>
    <source>
        <strain evidence="3">DSM 41886</strain>
    </source>
</reference>
<evidence type="ECO:0000313" key="2">
    <source>
        <dbReference type="EMBL" id="MDT0444005.1"/>
    </source>
</evidence>
<name>A0ABU2S7B7_9ACTN</name>
<dbReference type="InterPro" id="IPR007278">
    <property type="entry name" value="DUF397"/>
</dbReference>
<sequence length="69" mass="7311">MRSPGLSAVHWRRSSYSNTTGGECLEVAGGLPRSVPVRDSKMPGSGLVVSAGAWRAFIRAVVRPDELAT</sequence>
<evidence type="ECO:0000259" key="1">
    <source>
        <dbReference type="Pfam" id="PF04149"/>
    </source>
</evidence>
<feature type="domain" description="DUF397" evidence="1">
    <location>
        <begin position="10"/>
        <end position="61"/>
    </location>
</feature>
<comment type="caution">
    <text evidence="2">The sequence shown here is derived from an EMBL/GenBank/DDBJ whole genome shotgun (WGS) entry which is preliminary data.</text>
</comment>
<evidence type="ECO:0000313" key="3">
    <source>
        <dbReference type="Proteomes" id="UP001183615"/>
    </source>
</evidence>
<gene>
    <name evidence="2" type="ORF">RM779_15585</name>
</gene>
<keyword evidence="3" id="KW-1185">Reference proteome</keyword>
<dbReference type="Proteomes" id="UP001183615">
    <property type="component" value="Unassembled WGS sequence"/>
</dbReference>
<dbReference type="EMBL" id="JAVREV010000007">
    <property type="protein sequence ID" value="MDT0444005.1"/>
    <property type="molecule type" value="Genomic_DNA"/>
</dbReference>
<accession>A0ABU2S7B7</accession>